<organism evidence="4 5">
    <name type="scientific">Frankliniella occidentalis</name>
    <name type="common">Western flower thrips</name>
    <name type="synonym">Euthrips occidentalis</name>
    <dbReference type="NCBI Taxonomy" id="133901"/>
    <lineage>
        <taxon>Eukaryota</taxon>
        <taxon>Metazoa</taxon>
        <taxon>Ecdysozoa</taxon>
        <taxon>Arthropoda</taxon>
        <taxon>Hexapoda</taxon>
        <taxon>Insecta</taxon>
        <taxon>Pterygota</taxon>
        <taxon>Neoptera</taxon>
        <taxon>Paraneoptera</taxon>
        <taxon>Thysanoptera</taxon>
        <taxon>Terebrantia</taxon>
        <taxon>Thripoidea</taxon>
        <taxon>Thripidae</taxon>
        <taxon>Frankliniella</taxon>
    </lineage>
</organism>
<accession>A0A6J1SR19</accession>
<protein>
    <submittedName>
        <fullName evidence="5">Protein phosphatase 1 regulatory subunit 37</fullName>
    </submittedName>
</protein>
<feature type="compositionally biased region" description="Polar residues" evidence="3">
    <location>
        <begin position="777"/>
        <end position="786"/>
    </location>
</feature>
<feature type="compositionally biased region" description="Acidic residues" evidence="3">
    <location>
        <begin position="451"/>
        <end position="462"/>
    </location>
</feature>
<keyword evidence="2" id="KW-0677">Repeat</keyword>
<feature type="region of interest" description="Disordered" evidence="3">
    <location>
        <begin position="653"/>
        <end position="690"/>
    </location>
</feature>
<feature type="region of interest" description="Disordered" evidence="3">
    <location>
        <begin position="447"/>
        <end position="468"/>
    </location>
</feature>
<proteinExistence type="predicted"/>
<dbReference type="RefSeq" id="XP_026281785.1">
    <property type="nucleotide sequence ID" value="XM_026426000.2"/>
</dbReference>
<evidence type="ECO:0000313" key="5">
    <source>
        <dbReference type="RefSeq" id="XP_026281785.1"/>
    </source>
</evidence>
<dbReference type="SMART" id="SM00368">
    <property type="entry name" value="LRR_RI"/>
    <property type="match status" value="7"/>
</dbReference>
<feature type="compositionally biased region" description="Low complexity" evidence="3">
    <location>
        <begin position="741"/>
        <end position="764"/>
    </location>
</feature>
<dbReference type="CDD" id="cd00116">
    <property type="entry name" value="LRR_RI"/>
    <property type="match status" value="1"/>
</dbReference>
<evidence type="ECO:0000256" key="3">
    <source>
        <dbReference type="SAM" id="MobiDB-lite"/>
    </source>
</evidence>
<dbReference type="Proteomes" id="UP000504606">
    <property type="component" value="Unplaced"/>
</dbReference>
<dbReference type="InterPro" id="IPR032675">
    <property type="entry name" value="LRR_dom_sf"/>
</dbReference>
<gene>
    <name evidence="5" type="primary">LOC113208811</name>
</gene>
<evidence type="ECO:0000313" key="4">
    <source>
        <dbReference type="Proteomes" id="UP000504606"/>
    </source>
</evidence>
<dbReference type="SUPFAM" id="SSF52047">
    <property type="entry name" value="RNI-like"/>
    <property type="match status" value="1"/>
</dbReference>
<evidence type="ECO:0000256" key="2">
    <source>
        <dbReference type="ARBA" id="ARBA00022737"/>
    </source>
</evidence>
<sequence length="931" mass="100596">MSSVTQETASLSRGCLYRPQSERRNTLSKQVSFPEDEGRLVTGYMEAPNPWEYADNVDRGKIISSYSESCVKHGHRPSGAVLKQLEALEFNGERCSLLDLKGELLDSIRGESLEEILKRIQFVTLSLEDTSLDDEGAVAIFDMIEYYESASHLNISGNQNISIRGWQACSRMIKKTQCLEQLEASNVNLNEQIMPILSRSLRITTHLQVLKLENCKLSGRPITILVGSLKLNTGLRELYIADNDLGVTDALQLAALLRSNTCLQLLDVSNNSIQDDGAGHIVDGLIEQPMSGCGLSILVLWNNRLTRNSSSHFARALSKSRSLEMLNIGHNVLSSDVLHSMKDSLQQNRTLLRLGMQSTHLACEGAIVLAEVIEDNPVIQRIDLRDNSILMAGLMALALSMKSNKNVTQLDLDDVPKRRPPDLSVSEYRKWVSEIRSYCSRNEQIPRPDVEVEEEEDVSEVSDSERPDRRIRLSSINSRKISLTCQTLLRSVAQDNCSISSGLLAEPRRQGRLRSPAPSPVPSPVSSPMPSPAPSPGPARNRFRVSQVSESDSMSPSPSASPSTSPTCFFPSGSSRFKVTVVEPTSPVVAANSVTLGFSCNQGHSSSNDNGTVTPDTDSEVRNILSSASSTGSEGIQVPCNEISISSQVNRPLQVPVKTQQQQPQAQQQSQQHPPTQAQSQPQAQTRSRKISWVQMGISSVTSNLTDENKVPSSLERLLGLFQNPVSLFNKSPSPQPPPSASQGSPRRSPQRSPQASPQQQRAAHVQAGENGLIPVQKSSSSTSAIPSEVAPNERRSTGNKGSSSCSSRPLAVVGNSGDAEAVRGGRDLLNNNEQCNIATDKHVPLNDDDVVARKDENLNINITEAGGGSGDDTAISEPVPSACGGGSSAHYLPPTQISSSNVDSPLYSADGESGVKSSTAAYPAKMDGST</sequence>
<feature type="compositionally biased region" description="Low complexity" evidence="3">
    <location>
        <begin position="546"/>
        <end position="567"/>
    </location>
</feature>
<feature type="region of interest" description="Disordered" evidence="3">
    <location>
        <begin position="863"/>
        <end position="931"/>
    </location>
</feature>
<keyword evidence="1" id="KW-0433">Leucine-rich repeat</keyword>
<name>A0A6J1SR19_FRAOC</name>
<dbReference type="AlphaFoldDB" id="A0A6J1SR19"/>
<evidence type="ECO:0000256" key="1">
    <source>
        <dbReference type="ARBA" id="ARBA00022614"/>
    </source>
</evidence>
<keyword evidence="4" id="KW-1185">Reference proteome</keyword>
<feature type="region of interest" description="Disordered" evidence="3">
    <location>
        <begin position="503"/>
        <end position="567"/>
    </location>
</feature>
<dbReference type="PANTHER" id="PTHR24112">
    <property type="entry name" value="LEUCINE-RICH REPEAT, ISOFORM F-RELATED"/>
    <property type="match status" value="1"/>
</dbReference>
<feature type="compositionally biased region" description="Low complexity" evidence="3">
    <location>
        <begin position="659"/>
        <end position="686"/>
    </location>
</feature>
<dbReference type="OrthoDB" id="10034042at2759"/>
<dbReference type="GeneID" id="113208811"/>
<dbReference type="PANTHER" id="PTHR24112:SF9">
    <property type="entry name" value="PROTEIN PHOSPHATASE 1 REGULATORY SUBUNIT 37"/>
    <property type="match status" value="1"/>
</dbReference>
<dbReference type="KEGG" id="foc:113208811"/>
<dbReference type="Gene3D" id="3.80.10.10">
    <property type="entry name" value="Ribonuclease Inhibitor"/>
    <property type="match status" value="1"/>
</dbReference>
<feature type="compositionally biased region" description="Pro residues" evidence="3">
    <location>
        <begin position="517"/>
        <end position="537"/>
    </location>
</feature>
<dbReference type="InterPro" id="IPR051279">
    <property type="entry name" value="PP1-Reg/Actin-Interact_Protein"/>
</dbReference>
<feature type="region of interest" description="Disordered" evidence="3">
    <location>
        <begin position="726"/>
        <end position="817"/>
    </location>
</feature>
<reference evidence="5" key="1">
    <citation type="submission" date="2025-08" db="UniProtKB">
        <authorList>
            <consortium name="RefSeq"/>
        </authorList>
    </citation>
    <scope>IDENTIFICATION</scope>
    <source>
        <tissue evidence="5">Whole organism</tissue>
    </source>
</reference>